<keyword evidence="1" id="KW-0812">Transmembrane</keyword>
<dbReference type="Proteomes" id="UP000617426">
    <property type="component" value="Unassembled WGS sequence"/>
</dbReference>
<feature type="transmembrane region" description="Helical" evidence="1">
    <location>
        <begin position="41"/>
        <end position="64"/>
    </location>
</feature>
<evidence type="ECO:0000256" key="1">
    <source>
        <dbReference type="SAM" id="Phobius"/>
    </source>
</evidence>
<keyword evidence="1" id="KW-1133">Transmembrane helix</keyword>
<keyword evidence="3" id="KW-1185">Reference proteome</keyword>
<sequence>MMHPLTRTGIVIAGVGLVLLLIVQVLLRVLSADTGANIGLGILGTASYIAIAFGVIAFIAGLLMRSRREEEDF</sequence>
<proteinExistence type="predicted"/>
<dbReference type="AlphaFoldDB" id="A0A923E5Q3"/>
<comment type="caution">
    <text evidence="2">The sequence shown here is derived from an EMBL/GenBank/DDBJ whole genome shotgun (WGS) entry which is preliminary data.</text>
</comment>
<dbReference type="RefSeq" id="WP_184452493.1">
    <property type="nucleotide sequence ID" value="NZ_JACHMK010000001.1"/>
</dbReference>
<gene>
    <name evidence="2" type="ORF">HD592_001180</name>
</gene>
<name>A0A923E5Q3_9ACTO</name>
<organism evidence="2 3">
    <name type="scientific">Schaalia hyovaginalis</name>
    <dbReference type="NCBI Taxonomy" id="29316"/>
    <lineage>
        <taxon>Bacteria</taxon>
        <taxon>Bacillati</taxon>
        <taxon>Actinomycetota</taxon>
        <taxon>Actinomycetes</taxon>
        <taxon>Actinomycetales</taxon>
        <taxon>Actinomycetaceae</taxon>
        <taxon>Schaalia</taxon>
    </lineage>
</organism>
<evidence type="ECO:0000313" key="3">
    <source>
        <dbReference type="Proteomes" id="UP000617426"/>
    </source>
</evidence>
<evidence type="ECO:0000313" key="2">
    <source>
        <dbReference type="EMBL" id="MBB6334615.1"/>
    </source>
</evidence>
<accession>A0A923E5Q3</accession>
<keyword evidence="1" id="KW-0472">Membrane</keyword>
<dbReference type="EMBL" id="JACHMK010000001">
    <property type="protein sequence ID" value="MBB6334615.1"/>
    <property type="molecule type" value="Genomic_DNA"/>
</dbReference>
<protein>
    <submittedName>
        <fullName evidence="2">Heme A synthase</fullName>
    </submittedName>
</protein>
<reference evidence="2" key="1">
    <citation type="submission" date="2020-08" db="EMBL/GenBank/DDBJ databases">
        <title>Sequencing the genomes of 1000 actinobacteria strains.</title>
        <authorList>
            <person name="Klenk H.-P."/>
        </authorList>
    </citation>
    <scope>NUCLEOTIDE SEQUENCE</scope>
    <source>
        <strain evidence="2">DSM 10695</strain>
    </source>
</reference>